<reference evidence="1 2" key="1">
    <citation type="submission" date="2022-01" db="EMBL/GenBank/DDBJ databases">
        <title>A high-quality chromosome-level genome assembly of rohu carp, Labeo rohita.</title>
        <authorList>
            <person name="Arick M.A. II"/>
            <person name="Hsu C.-Y."/>
            <person name="Magbanua Z."/>
            <person name="Pechanova O."/>
            <person name="Grover C."/>
            <person name="Miller E."/>
            <person name="Thrash A."/>
            <person name="Ezzel L."/>
            <person name="Alam S."/>
            <person name="Benzie J."/>
            <person name="Hamilton M."/>
            <person name="Karsi A."/>
            <person name="Lawrence M.L."/>
            <person name="Peterson D.G."/>
        </authorList>
    </citation>
    <scope>NUCLEOTIDE SEQUENCE [LARGE SCALE GENOMIC DNA]</scope>
    <source>
        <strain evidence="2">BAU-BD-2019</strain>
        <tissue evidence="1">Blood</tissue>
    </source>
</reference>
<evidence type="ECO:0000313" key="1">
    <source>
        <dbReference type="EMBL" id="KAI2642394.1"/>
    </source>
</evidence>
<proteinExistence type="predicted"/>
<organism evidence="1 2">
    <name type="scientific">Labeo rohita</name>
    <name type="common">Indian major carp</name>
    <name type="synonym">Cyprinus rohita</name>
    <dbReference type="NCBI Taxonomy" id="84645"/>
    <lineage>
        <taxon>Eukaryota</taxon>
        <taxon>Metazoa</taxon>
        <taxon>Chordata</taxon>
        <taxon>Craniata</taxon>
        <taxon>Vertebrata</taxon>
        <taxon>Euteleostomi</taxon>
        <taxon>Actinopterygii</taxon>
        <taxon>Neopterygii</taxon>
        <taxon>Teleostei</taxon>
        <taxon>Ostariophysi</taxon>
        <taxon>Cypriniformes</taxon>
        <taxon>Cyprinidae</taxon>
        <taxon>Labeoninae</taxon>
        <taxon>Labeonini</taxon>
        <taxon>Labeo</taxon>
    </lineage>
</organism>
<protein>
    <submittedName>
        <fullName evidence="1">ATP synthase subunit alpha</fullName>
    </submittedName>
</protein>
<dbReference type="EMBL" id="JACTAM010002859">
    <property type="protein sequence ID" value="KAI2642394.1"/>
    <property type="molecule type" value="Genomic_DNA"/>
</dbReference>
<keyword evidence="2" id="KW-1185">Reference proteome</keyword>
<sequence>MDGERCAAGHRCFQHGLGNSVRWRFLEWAQLNLRSLKATHVPGRLNCGADMLSRSNVPSGEWTPTDGQGHVGPQLAQPPLLRFFPDILDPSSNQLNQGTEAQASSVGPSLEKPTSVLGAVPAACSSPPWPIPLRQDLLSQVNGTILHPQPKLWALHLWSLDRSL</sequence>
<evidence type="ECO:0000313" key="2">
    <source>
        <dbReference type="Proteomes" id="UP000830375"/>
    </source>
</evidence>
<gene>
    <name evidence="1" type="ORF">H4Q32_025386</name>
</gene>
<accession>A0ABQ8KYZ2</accession>
<name>A0ABQ8KYZ2_LABRO</name>
<comment type="caution">
    <text evidence="1">The sequence shown here is derived from an EMBL/GenBank/DDBJ whole genome shotgun (WGS) entry which is preliminary data.</text>
</comment>
<dbReference type="Proteomes" id="UP000830375">
    <property type="component" value="Unassembled WGS sequence"/>
</dbReference>